<dbReference type="Gene3D" id="1.10.238.20">
    <property type="entry name" value="Pheromone/general odorant binding protein domain"/>
    <property type="match status" value="1"/>
</dbReference>
<dbReference type="Pfam" id="PF01395">
    <property type="entry name" value="PBP_GOBP"/>
    <property type="match status" value="1"/>
</dbReference>
<dbReference type="EMBL" id="JARGEI010000014">
    <property type="protein sequence ID" value="KAJ8720168.1"/>
    <property type="molecule type" value="Genomic_DNA"/>
</dbReference>
<sequence>MIAIAVSVISDHVDEDCGPNSTQDLNFMFMACAKTYGVTDDEIKTATELEDVTLVKPCFWACCFKKSGFLDDKGRYDLHPGLTCLRKIVKRDDAYTDLQTIARQCESVNDIVLKYDEAGCERASLVAACFMEQMDQIRFFT</sequence>
<dbReference type="AlphaFoldDB" id="A0AAD7YLV5"/>
<dbReference type="InterPro" id="IPR036728">
    <property type="entry name" value="PBP_GOBP_sf"/>
</dbReference>
<dbReference type="CDD" id="cd23992">
    <property type="entry name" value="PBP_GOBP"/>
    <property type="match status" value="1"/>
</dbReference>
<proteinExistence type="predicted"/>
<dbReference type="SUPFAM" id="SSF47565">
    <property type="entry name" value="Insect pheromone/odorant-binding proteins"/>
    <property type="match status" value="1"/>
</dbReference>
<dbReference type="Proteomes" id="UP001231518">
    <property type="component" value="Chromosome 3"/>
</dbReference>
<dbReference type="GO" id="GO:0005549">
    <property type="term" value="F:odorant binding"/>
    <property type="evidence" value="ECO:0007669"/>
    <property type="project" value="InterPro"/>
</dbReference>
<evidence type="ECO:0000313" key="1">
    <source>
        <dbReference type="EMBL" id="KAJ8720168.1"/>
    </source>
</evidence>
<reference evidence="1" key="1">
    <citation type="submission" date="2023-03" db="EMBL/GenBank/DDBJ databases">
        <title>Chromosome-level genomes of two armyworms, Mythimna separata and Mythimna loreyi, provide insights into the biosynthesis and reception of sex pheromones.</title>
        <authorList>
            <person name="Zhao H."/>
        </authorList>
    </citation>
    <scope>NUCLEOTIDE SEQUENCE</scope>
    <source>
        <strain evidence="1">BeijingLab</strain>
        <tissue evidence="1">Pupa</tissue>
    </source>
</reference>
<name>A0AAD7YLV5_MYTSE</name>
<comment type="caution">
    <text evidence="1">The sequence shown here is derived from an EMBL/GenBank/DDBJ whole genome shotgun (WGS) entry which is preliminary data.</text>
</comment>
<gene>
    <name evidence="1" type="ORF">PYW07_012211</name>
</gene>
<dbReference type="InterPro" id="IPR006170">
    <property type="entry name" value="PBP/GOBP"/>
</dbReference>
<protein>
    <submittedName>
        <fullName evidence="1">Uncharacterized protein</fullName>
    </submittedName>
</protein>
<organism evidence="1 2">
    <name type="scientific">Mythimna separata</name>
    <name type="common">Oriental armyworm</name>
    <name type="synonym">Pseudaletia separata</name>
    <dbReference type="NCBI Taxonomy" id="271217"/>
    <lineage>
        <taxon>Eukaryota</taxon>
        <taxon>Metazoa</taxon>
        <taxon>Ecdysozoa</taxon>
        <taxon>Arthropoda</taxon>
        <taxon>Hexapoda</taxon>
        <taxon>Insecta</taxon>
        <taxon>Pterygota</taxon>
        <taxon>Neoptera</taxon>
        <taxon>Endopterygota</taxon>
        <taxon>Lepidoptera</taxon>
        <taxon>Glossata</taxon>
        <taxon>Ditrysia</taxon>
        <taxon>Noctuoidea</taxon>
        <taxon>Noctuidae</taxon>
        <taxon>Noctuinae</taxon>
        <taxon>Hadenini</taxon>
        <taxon>Mythimna</taxon>
    </lineage>
</organism>
<keyword evidence="2" id="KW-1185">Reference proteome</keyword>
<dbReference type="SMART" id="SM00708">
    <property type="entry name" value="PhBP"/>
    <property type="match status" value="1"/>
</dbReference>
<evidence type="ECO:0000313" key="2">
    <source>
        <dbReference type="Proteomes" id="UP001231518"/>
    </source>
</evidence>
<accession>A0AAD7YLV5</accession>